<dbReference type="OrthoDB" id="4208716at2"/>
<evidence type="ECO:0008006" key="4">
    <source>
        <dbReference type="Google" id="ProtNLM"/>
    </source>
</evidence>
<feature type="signal peptide" evidence="1">
    <location>
        <begin position="1"/>
        <end position="18"/>
    </location>
</feature>
<sequence length="248" mass="25528">MRRSISLAAALTAGVLLTGCSSGTQHDAISHDTATAAVDSSSNPAPKASVRLLWTHTDKGMGTTAVWYVARVSNPGASPASVSLDARALDKSGTIIGSDTETLPAVPARGSFDYFGNLGDSVTQLTGTPAKVTVSPSDNAMYAGTSATPLATSELKLSKGTTDDGIVDTPYSYNLTVKVTNSTKKAVNGYVIQQVILYDKAGKIVGGDTGSSDNVPSTLAPGASYREQWADIPAVRPAVRAVYTVWAG</sequence>
<feature type="chain" id="PRO_5039496555" description="Lipoprotein" evidence="1">
    <location>
        <begin position="19"/>
        <end position="248"/>
    </location>
</feature>
<dbReference type="EMBL" id="CP022433">
    <property type="protein sequence ID" value="ASN27326.1"/>
    <property type="molecule type" value="Genomic_DNA"/>
</dbReference>
<evidence type="ECO:0000313" key="2">
    <source>
        <dbReference type="EMBL" id="ASN27326.1"/>
    </source>
</evidence>
<dbReference type="PROSITE" id="PS51257">
    <property type="entry name" value="PROKAR_LIPOPROTEIN"/>
    <property type="match status" value="1"/>
</dbReference>
<gene>
    <name evidence="2" type="ORF">LK07_28535</name>
</gene>
<dbReference type="STRING" id="1355015.LK06_027365"/>
<dbReference type="AlphaFoldDB" id="A0A221P5F8"/>
<evidence type="ECO:0000256" key="1">
    <source>
        <dbReference type="SAM" id="SignalP"/>
    </source>
</evidence>
<organism evidence="2 3">
    <name type="scientific">Streptomyces pluripotens</name>
    <dbReference type="NCBI Taxonomy" id="1355015"/>
    <lineage>
        <taxon>Bacteria</taxon>
        <taxon>Bacillati</taxon>
        <taxon>Actinomycetota</taxon>
        <taxon>Actinomycetes</taxon>
        <taxon>Kitasatosporales</taxon>
        <taxon>Streptomycetaceae</taxon>
        <taxon>Streptomyces</taxon>
    </lineage>
</organism>
<dbReference type="KEGG" id="splu:LK06_027365"/>
<accession>A0A221P5F8</accession>
<keyword evidence="1" id="KW-0732">Signal</keyword>
<protein>
    <recommendedName>
        <fullName evidence="4">Lipoprotein</fullName>
    </recommendedName>
</protein>
<dbReference type="Proteomes" id="UP000031501">
    <property type="component" value="Chromosome"/>
</dbReference>
<evidence type="ECO:0000313" key="3">
    <source>
        <dbReference type="Proteomes" id="UP000031501"/>
    </source>
</evidence>
<name>A0A221P5F8_9ACTN</name>
<keyword evidence="3" id="KW-1185">Reference proteome</keyword>
<dbReference type="RefSeq" id="WP_039648314.1">
    <property type="nucleotide sequence ID" value="NZ_CP021080.1"/>
</dbReference>
<reference evidence="2 3" key="1">
    <citation type="submission" date="2017-07" db="EMBL/GenBank/DDBJ databases">
        <title>Genome sequence of Streptomyces pluripotens MUSC 137T.</title>
        <authorList>
            <person name="Ser H.-L."/>
            <person name="Lee L.-H."/>
        </authorList>
    </citation>
    <scope>NUCLEOTIDE SEQUENCE [LARGE SCALE GENOMIC DNA]</scope>
    <source>
        <strain evidence="2 3">MUSC 137</strain>
    </source>
</reference>
<proteinExistence type="predicted"/>